<evidence type="ECO:0000313" key="3">
    <source>
        <dbReference type="EMBL" id="MBB6478701.1"/>
    </source>
</evidence>
<dbReference type="Pfam" id="PF07238">
    <property type="entry name" value="PilZ"/>
    <property type="match status" value="1"/>
</dbReference>
<dbReference type="EMBL" id="JACHGJ010000001">
    <property type="protein sequence ID" value="MBB6478701.1"/>
    <property type="molecule type" value="Genomic_DNA"/>
</dbReference>
<feature type="domain" description="PilZ" evidence="1">
    <location>
        <begin position="173"/>
        <end position="248"/>
    </location>
</feature>
<evidence type="ECO:0000259" key="2">
    <source>
        <dbReference type="Pfam" id="PF20424"/>
    </source>
</evidence>
<comment type="caution">
    <text evidence="3">The sequence shown here is derived from an EMBL/GenBank/DDBJ whole genome shotgun (WGS) entry which is preliminary data.</text>
</comment>
<dbReference type="GO" id="GO:0035438">
    <property type="term" value="F:cyclic-di-GMP binding"/>
    <property type="evidence" value="ECO:0007669"/>
    <property type="project" value="InterPro"/>
</dbReference>
<gene>
    <name evidence="3" type="ORF">HNR50_000334</name>
</gene>
<dbReference type="AlphaFoldDB" id="A0A841R5P8"/>
<name>A0A841R5P8_9SPIO</name>
<dbReference type="SUPFAM" id="SSF141371">
    <property type="entry name" value="PilZ domain-like"/>
    <property type="match status" value="1"/>
</dbReference>
<evidence type="ECO:0008006" key="5">
    <source>
        <dbReference type="Google" id="ProtNLM"/>
    </source>
</evidence>
<dbReference type="Pfam" id="PF20424">
    <property type="entry name" value="PilZN3"/>
    <property type="match status" value="1"/>
</dbReference>
<dbReference type="InterPro" id="IPR009875">
    <property type="entry name" value="PilZ_domain"/>
</dbReference>
<evidence type="ECO:0000259" key="1">
    <source>
        <dbReference type="Pfam" id="PF07238"/>
    </source>
</evidence>
<dbReference type="Proteomes" id="UP000587760">
    <property type="component" value="Unassembled WGS sequence"/>
</dbReference>
<proteinExistence type="predicted"/>
<dbReference type="InterPro" id="IPR046853">
    <property type="entry name" value="PilZN3"/>
</dbReference>
<keyword evidence="4" id="KW-1185">Reference proteome</keyword>
<evidence type="ECO:0000313" key="4">
    <source>
        <dbReference type="Proteomes" id="UP000587760"/>
    </source>
</evidence>
<organism evidence="3 4">
    <name type="scientific">Spirochaeta isovalerica</name>
    <dbReference type="NCBI Taxonomy" id="150"/>
    <lineage>
        <taxon>Bacteria</taxon>
        <taxon>Pseudomonadati</taxon>
        <taxon>Spirochaetota</taxon>
        <taxon>Spirochaetia</taxon>
        <taxon>Spirochaetales</taxon>
        <taxon>Spirochaetaceae</taxon>
        <taxon>Spirochaeta</taxon>
    </lineage>
</organism>
<sequence length="280" mass="31878">MSIITSQQLNKYYSSYKSVDVTFTKELINTTGLDGRQTFFKFKQGQKPCIIYSSSMVGAKIIASIDSELFNVLRNENNLMSLRFAFQQKESSDPILFFIQGKITGFAPINKDKPDLHFATIEYTNRPPDDLIQILGSIVDAAINSKARAEERILINEENNRKLTFNLKTTALLVDNLPRKCLLRDVSFSGAKLILMGNARFIVNKPVVLHIEYDNGRKVFNLPGVCLRYEEVEGRKDLAALGLKFADQGVPLEYRLLINDFLKQRKIKKAEKADKEEKEN</sequence>
<dbReference type="RefSeq" id="WP_184742782.1">
    <property type="nucleotide sequence ID" value="NZ_JACHGJ010000001.1"/>
</dbReference>
<accession>A0A841R5P8</accession>
<reference evidence="3 4" key="1">
    <citation type="submission" date="2020-08" db="EMBL/GenBank/DDBJ databases">
        <title>Genomic Encyclopedia of Type Strains, Phase IV (KMG-IV): sequencing the most valuable type-strain genomes for metagenomic binning, comparative biology and taxonomic classification.</title>
        <authorList>
            <person name="Goeker M."/>
        </authorList>
    </citation>
    <scope>NUCLEOTIDE SEQUENCE [LARGE SCALE GENOMIC DNA]</scope>
    <source>
        <strain evidence="3 4">DSM 2461</strain>
    </source>
</reference>
<feature type="domain" description="PilZN3" evidence="2">
    <location>
        <begin position="7"/>
        <end position="141"/>
    </location>
</feature>
<protein>
    <recommendedName>
        <fullName evidence="5">PilZ domain-containing protein</fullName>
    </recommendedName>
</protein>